<keyword evidence="9" id="KW-1185">Reference proteome</keyword>
<dbReference type="FunFam" id="3.30.230.40:FF:000003">
    <property type="entry name" value="Imidazoleglycerol-phosphate dehydratase HisB"/>
    <property type="match status" value="1"/>
</dbReference>
<comment type="pathway">
    <text evidence="1 6 7">Amino-acid biosynthesis; L-histidine biosynthesis; L-histidine from 5-phospho-alpha-D-ribose 1-diphosphate: step 6/9.</text>
</comment>
<accession>A0A0G3EKE0</accession>
<dbReference type="InterPro" id="IPR020568">
    <property type="entry name" value="Ribosomal_Su5_D2-typ_SF"/>
</dbReference>
<dbReference type="NCBIfam" id="NF002114">
    <property type="entry name" value="PRK00951.2-4"/>
    <property type="match status" value="1"/>
</dbReference>
<dbReference type="FunFam" id="3.30.230.40:FF:000001">
    <property type="entry name" value="Imidazoleglycerol-phosphate dehydratase HisB"/>
    <property type="match status" value="1"/>
</dbReference>
<dbReference type="PATRIC" id="fig|1609981.3.peg.1450"/>
<dbReference type="CDD" id="cd07914">
    <property type="entry name" value="IGPD"/>
    <property type="match status" value="1"/>
</dbReference>
<sequence length="197" mass="22181">MDARTATLERETRETRIRVELNIDGAGVFDIETGIPFMNHMLELFGRHSGLDLTLKATGDIEVDYHHEVEDIGLVLGEALDKALGDRAGIRRYGDALLPMDDALSRVAVDLGGRPFLVYHMANRTKKIRDFNLCLIEEFFRAFTIQGRMNLHIEQLYGKEPHHAYESVFKGVARALRAACEPDPRYGGEIPSSKGRI</sequence>
<proteinExistence type="inferred from homology"/>
<dbReference type="PROSITE" id="PS00954">
    <property type="entry name" value="IGP_DEHYDRATASE_1"/>
    <property type="match status" value="1"/>
</dbReference>
<comment type="subcellular location">
    <subcellularLocation>
        <location evidence="6 7">Cytoplasm</location>
    </subcellularLocation>
</comment>
<evidence type="ECO:0000313" key="8">
    <source>
        <dbReference type="EMBL" id="AKJ64644.1"/>
    </source>
</evidence>
<name>A0A0G3EKE0_9BACT</name>
<evidence type="ECO:0000256" key="4">
    <source>
        <dbReference type="ARBA" id="ARBA00023102"/>
    </source>
</evidence>
<evidence type="ECO:0000313" key="9">
    <source>
        <dbReference type="Proteomes" id="UP000035268"/>
    </source>
</evidence>
<dbReference type="SUPFAM" id="SSF54211">
    <property type="entry name" value="Ribosomal protein S5 domain 2-like"/>
    <property type="match status" value="2"/>
</dbReference>
<gene>
    <name evidence="6 8" type="primary">hisB</name>
    <name evidence="8" type="ORF">L21SP4_01396</name>
</gene>
<evidence type="ECO:0000256" key="5">
    <source>
        <dbReference type="ARBA" id="ARBA00023239"/>
    </source>
</evidence>
<dbReference type="NCBIfam" id="NF002111">
    <property type="entry name" value="PRK00951.2-1"/>
    <property type="match status" value="1"/>
</dbReference>
<dbReference type="Pfam" id="PF00475">
    <property type="entry name" value="IGPD"/>
    <property type="match status" value="1"/>
</dbReference>
<evidence type="ECO:0000256" key="2">
    <source>
        <dbReference type="ARBA" id="ARBA00016664"/>
    </source>
</evidence>
<dbReference type="GO" id="GO:0004424">
    <property type="term" value="F:imidazoleglycerol-phosphate dehydratase activity"/>
    <property type="evidence" value="ECO:0007669"/>
    <property type="project" value="UniProtKB-UniRule"/>
</dbReference>
<keyword evidence="4 6" id="KW-0368">Histidine biosynthesis</keyword>
<dbReference type="EMBL" id="CP010904">
    <property type="protein sequence ID" value="AKJ64644.1"/>
    <property type="molecule type" value="Genomic_DNA"/>
</dbReference>
<dbReference type="Gene3D" id="3.30.230.40">
    <property type="entry name" value="Imidazole glycerol phosphate dehydratase, domain 1"/>
    <property type="match status" value="2"/>
</dbReference>
<reference evidence="8 9" key="2">
    <citation type="journal article" date="2016" name="ISME J.">
        <title>Characterization of the first cultured representative of Verrucomicrobia subdivision 5 indicates the proposal of a novel phylum.</title>
        <authorList>
            <person name="Spring S."/>
            <person name="Bunk B."/>
            <person name="Sproer C."/>
            <person name="Schumann P."/>
            <person name="Rohde M."/>
            <person name="Tindall B.J."/>
            <person name="Klenk H.P."/>
        </authorList>
    </citation>
    <scope>NUCLEOTIDE SEQUENCE [LARGE SCALE GENOMIC DNA]</scope>
    <source>
        <strain evidence="8 9">L21-Fru-AB</strain>
    </source>
</reference>
<dbReference type="GO" id="GO:0000105">
    <property type="term" value="P:L-histidine biosynthetic process"/>
    <property type="evidence" value="ECO:0007669"/>
    <property type="project" value="UniProtKB-UniRule"/>
</dbReference>
<evidence type="ECO:0000256" key="1">
    <source>
        <dbReference type="ARBA" id="ARBA00005047"/>
    </source>
</evidence>
<comment type="catalytic activity">
    <reaction evidence="6 7">
        <text>D-erythro-1-(imidazol-4-yl)glycerol 3-phosphate = 3-(imidazol-4-yl)-2-oxopropyl phosphate + H2O</text>
        <dbReference type="Rhea" id="RHEA:11040"/>
        <dbReference type="ChEBI" id="CHEBI:15377"/>
        <dbReference type="ChEBI" id="CHEBI:57766"/>
        <dbReference type="ChEBI" id="CHEBI:58278"/>
        <dbReference type="EC" id="4.2.1.19"/>
    </reaction>
</comment>
<keyword evidence="5 6" id="KW-0456">Lyase</keyword>
<comment type="similarity">
    <text evidence="6 7">Belongs to the imidazoleglycerol-phosphate dehydratase family.</text>
</comment>
<dbReference type="AlphaFoldDB" id="A0A0G3EKE0"/>
<keyword evidence="3 6" id="KW-0028">Amino-acid biosynthesis</keyword>
<dbReference type="UniPathway" id="UPA00031">
    <property type="reaction ID" value="UER00011"/>
</dbReference>
<dbReference type="PANTHER" id="PTHR23133">
    <property type="entry name" value="IMIDAZOLEGLYCEROL-PHOSPHATE DEHYDRATASE HIS7"/>
    <property type="match status" value="1"/>
</dbReference>
<evidence type="ECO:0000256" key="7">
    <source>
        <dbReference type="RuleBase" id="RU000599"/>
    </source>
</evidence>
<protein>
    <recommendedName>
        <fullName evidence="2 6">Imidazoleglycerol-phosphate dehydratase</fullName>
        <shortName evidence="6">IGPD</shortName>
        <ecNumber evidence="6 7">4.2.1.19</ecNumber>
    </recommendedName>
</protein>
<evidence type="ECO:0000256" key="3">
    <source>
        <dbReference type="ARBA" id="ARBA00022605"/>
    </source>
</evidence>
<evidence type="ECO:0000256" key="6">
    <source>
        <dbReference type="HAMAP-Rule" id="MF_00076"/>
    </source>
</evidence>
<reference evidence="9" key="1">
    <citation type="submission" date="2015-02" db="EMBL/GenBank/DDBJ databases">
        <title>Description and complete genome sequence of the first cultured representative of the subdivision 5 of the Verrucomicrobia phylum.</title>
        <authorList>
            <person name="Spring S."/>
            <person name="Bunk B."/>
            <person name="Sproer C."/>
            <person name="Klenk H.-P."/>
        </authorList>
    </citation>
    <scope>NUCLEOTIDE SEQUENCE [LARGE SCALE GENOMIC DNA]</scope>
    <source>
        <strain evidence="9">L21-Fru-AB</strain>
    </source>
</reference>
<dbReference type="PROSITE" id="PS00955">
    <property type="entry name" value="IGP_DEHYDRATASE_2"/>
    <property type="match status" value="1"/>
</dbReference>
<organism evidence="8 9">
    <name type="scientific">Kiritimatiella glycovorans</name>
    <dbReference type="NCBI Taxonomy" id="1307763"/>
    <lineage>
        <taxon>Bacteria</taxon>
        <taxon>Pseudomonadati</taxon>
        <taxon>Kiritimatiellota</taxon>
        <taxon>Kiritimatiellia</taxon>
        <taxon>Kiritimatiellales</taxon>
        <taxon>Kiritimatiellaceae</taxon>
        <taxon>Kiritimatiella</taxon>
    </lineage>
</organism>
<dbReference type="GO" id="GO:0005737">
    <property type="term" value="C:cytoplasm"/>
    <property type="evidence" value="ECO:0007669"/>
    <property type="project" value="UniProtKB-SubCell"/>
</dbReference>
<dbReference type="InterPro" id="IPR000807">
    <property type="entry name" value="ImidazoleglycerolP_deHydtase"/>
</dbReference>
<dbReference type="STRING" id="1307763.L21SP4_01396"/>
<dbReference type="HAMAP" id="MF_00076">
    <property type="entry name" value="HisB"/>
    <property type="match status" value="1"/>
</dbReference>
<dbReference type="PANTHER" id="PTHR23133:SF2">
    <property type="entry name" value="IMIDAZOLEGLYCEROL-PHOSPHATE DEHYDRATASE"/>
    <property type="match status" value="1"/>
</dbReference>
<dbReference type="EC" id="4.2.1.19" evidence="6 7"/>
<dbReference type="InterPro" id="IPR020565">
    <property type="entry name" value="ImidazoleglycerP_deHydtase_CS"/>
</dbReference>
<dbReference type="KEGG" id="vbl:L21SP4_01396"/>
<dbReference type="InterPro" id="IPR038494">
    <property type="entry name" value="IGPD_sf"/>
</dbReference>
<keyword evidence="6" id="KW-0963">Cytoplasm</keyword>
<dbReference type="Proteomes" id="UP000035268">
    <property type="component" value="Chromosome"/>
</dbReference>